<organism evidence="1 2">
    <name type="scientific">Streptomyces scabichelini</name>
    <dbReference type="NCBI Taxonomy" id="2711217"/>
    <lineage>
        <taxon>Bacteria</taxon>
        <taxon>Bacillati</taxon>
        <taxon>Actinomycetota</taxon>
        <taxon>Actinomycetes</taxon>
        <taxon>Kitasatosporales</taxon>
        <taxon>Streptomycetaceae</taxon>
        <taxon>Streptomyces</taxon>
    </lineage>
</organism>
<dbReference type="SUPFAM" id="SSF57903">
    <property type="entry name" value="FYVE/PHD zinc finger"/>
    <property type="match status" value="1"/>
</dbReference>
<accession>A0A6G4V313</accession>
<dbReference type="InterPro" id="IPR017211">
    <property type="entry name" value="UCP037465_Znf"/>
</dbReference>
<dbReference type="Pfam" id="PF09947">
    <property type="entry name" value="DUF2180"/>
    <property type="match status" value="1"/>
</dbReference>
<protein>
    <submittedName>
        <fullName evidence="1">DUF2180 family protein</fullName>
    </submittedName>
</protein>
<keyword evidence="2" id="KW-1185">Reference proteome</keyword>
<evidence type="ECO:0000313" key="2">
    <source>
        <dbReference type="Proteomes" id="UP000472335"/>
    </source>
</evidence>
<dbReference type="RefSeq" id="WP_165258231.1">
    <property type="nucleotide sequence ID" value="NZ_JAAKZY010000031.1"/>
</dbReference>
<evidence type="ECO:0000313" key="1">
    <source>
        <dbReference type="EMBL" id="NGO08452.1"/>
    </source>
</evidence>
<comment type="caution">
    <text evidence="1">The sequence shown here is derived from an EMBL/GenBank/DDBJ whole genome shotgun (WGS) entry which is preliminary data.</text>
</comment>
<dbReference type="Proteomes" id="UP000472335">
    <property type="component" value="Unassembled WGS sequence"/>
</dbReference>
<gene>
    <name evidence="1" type="ORF">G5C60_12685</name>
</gene>
<sequence>MHCLDCRTQGAIGTAVGICRDCGAAVCEEHAHVVVNDVRGGSMLSTPYQAPARMVRCPMCAAARAA</sequence>
<dbReference type="InterPro" id="IPR011011">
    <property type="entry name" value="Znf_FYVE_PHD"/>
</dbReference>
<name>A0A6G4V313_9ACTN</name>
<proteinExistence type="predicted"/>
<reference evidence="1 2" key="1">
    <citation type="submission" date="2020-02" db="EMBL/GenBank/DDBJ databases">
        <title>Whole-genome analyses of novel actinobacteria.</title>
        <authorList>
            <person name="Sahin N."/>
            <person name="Gencbay T."/>
        </authorList>
    </citation>
    <scope>NUCLEOTIDE SEQUENCE [LARGE SCALE GENOMIC DNA]</scope>
    <source>
        <strain evidence="1 2">HC44</strain>
    </source>
</reference>
<dbReference type="EMBL" id="JAAKZY010000031">
    <property type="protein sequence ID" value="NGO08452.1"/>
    <property type="molecule type" value="Genomic_DNA"/>
</dbReference>
<dbReference type="AlphaFoldDB" id="A0A6G4V313"/>